<reference evidence="1" key="1">
    <citation type="submission" date="2019-08" db="EMBL/GenBank/DDBJ databases">
        <authorList>
            <person name="Kucharzyk K."/>
            <person name="Murdoch R.W."/>
            <person name="Higgins S."/>
            <person name="Loffler F."/>
        </authorList>
    </citation>
    <scope>NUCLEOTIDE SEQUENCE</scope>
</reference>
<gene>
    <name evidence="1" type="ORF">SDC9_178511</name>
</gene>
<sequence>MGDKAQRVHLVPVEEQVHLNQLAGTIVLQLVIQRGVALGASLEGVKKVVDDLPQRHGVVQLHQIGIQVLHILKLPPPVLAQGHDIAHIVGRGNNRHLGVRFLRLGNGAGVGVVVGVIHHDHLAVGLDDFVDHGRERGDEIQIKFPLQPFLDNLHVQKAQETATETKAQGE</sequence>
<comment type="caution">
    <text evidence="1">The sequence shown here is derived from an EMBL/GenBank/DDBJ whole genome shotgun (WGS) entry which is preliminary data.</text>
</comment>
<dbReference type="EMBL" id="VSSQ01082409">
    <property type="protein sequence ID" value="MPN31040.1"/>
    <property type="molecule type" value="Genomic_DNA"/>
</dbReference>
<proteinExistence type="predicted"/>
<accession>A0A645GXE3</accession>
<evidence type="ECO:0000313" key="1">
    <source>
        <dbReference type="EMBL" id="MPN31040.1"/>
    </source>
</evidence>
<dbReference type="AlphaFoldDB" id="A0A645GXE3"/>
<protein>
    <submittedName>
        <fullName evidence="1">Uncharacterized protein</fullName>
    </submittedName>
</protein>
<organism evidence="1">
    <name type="scientific">bioreactor metagenome</name>
    <dbReference type="NCBI Taxonomy" id="1076179"/>
    <lineage>
        <taxon>unclassified sequences</taxon>
        <taxon>metagenomes</taxon>
        <taxon>ecological metagenomes</taxon>
    </lineage>
</organism>
<name>A0A645GXE3_9ZZZZ</name>